<dbReference type="InterPro" id="IPR032776">
    <property type="entry name" value="CECR6/TMEM121"/>
</dbReference>
<evidence type="ECO:0000313" key="5">
    <source>
        <dbReference type="Proteomes" id="UP001159428"/>
    </source>
</evidence>
<feature type="transmembrane region" description="Helical" evidence="3">
    <location>
        <begin position="86"/>
        <end position="107"/>
    </location>
</feature>
<protein>
    <submittedName>
        <fullName evidence="4">Uncharacterized protein</fullName>
    </submittedName>
</protein>
<name>A0AAU9X244_9CNID</name>
<feature type="region of interest" description="Disordered" evidence="2">
    <location>
        <begin position="184"/>
        <end position="206"/>
    </location>
</feature>
<accession>A0AAU9X244</accession>
<comment type="caution">
    <text evidence="4">The sequence shown here is derived from an EMBL/GenBank/DDBJ whole genome shotgun (WGS) entry which is preliminary data.</text>
</comment>
<comment type="similarity">
    <text evidence="1">Belongs to the TMEM121 family.</text>
</comment>
<keyword evidence="3" id="KW-1133">Transmembrane helix</keyword>
<keyword evidence="3" id="KW-0472">Membrane</keyword>
<feature type="transmembrane region" description="Helical" evidence="3">
    <location>
        <begin position="119"/>
        <end position="143"/>
    </location>
</feature>
<evidence type="ECO:0000256" key="3">
    <source>
        <dbReference type="SAM" id="Phobius"/>
    </source>
</evidence>
<dbReference type="AlphaFoldDB" id="A0AAU9X244"/>
<feature type="transmembrane region" description="Helical" evidence="3">
    <location>
        <begin position="25"/>
        <end position="44"/>
    </location>
</feature>
<organism evidence="4 5">
    <name type="scientific">Pocillopora meandrina</name>
    <dbReference type="NCBI Taxonomy" id="46732"/>
    <lineage>
        <taxon>Eukaryota</taxon>
        <taxon>Metazoa</taxon>
        <taxon>Cnidaria</taxon>
        <taxon>Anthozoa</taxon>
        <taxon>Hexacorallia</taxon>
        <taxon>Scleractinia</taxon>
        <taxon>Astrocoeniina</taxon>
        <taxon>Pocilloporidae</taxon>
        <taxon>Pocillopora</taxon>
    </lineage>
</organism>
<keyword evidence="3" id="KW-0812">Transmembrane</keyword>
<keyword evidence="5" id="KW-1185">Reference proteome</keyword>
<feature type="non-terminal residue" evidence="4">
    <location>
        <position position="1"/>
    </location>
</feature>
<evidence type="ECO:0000256" key="1">
    <source>
        <dbReference type="ARBA" id="ARBA00007711"/>
    </source>
</evidence>
<gene>
    <name evidence="4" type="ORF">PMEA_00015663</name>
</gene>
<dbReference type="InterPro" id="IPR026624">
    <property type="entry name" value="CECR6"/>
</dbReference>
<dbReference type="Pfam" id="PF14997">
    <property type="entry name" value="CECR6_TMEM121"/>
    <property type="match status" value="1"/>
</dbReference>
<dbReference type="Proteomes" id="UP001159428">
    <property type="component" value="Unassembled WGS sequence"/>
</dbReference>
<dbReference type="PANTHER" id="PTHR47399">
    <property type="entry name" value="TRANSMEMBRANE PROTEIN 121B"/>
    <property type="match status" value="1"/>
</dbReference>
<dbReference type="EMBL" id="CALNXJ010000028">
    <property type="protein sequence ID" value="CAH3134029.1"/>
    <property type="molecule type" value="Genomic_DNA"/>
</dbReference>
<evidence type="ECO:0000313" key="4">
    <source>
        <dbReference type="EMBL" id="CAH3134029.1"/>
    </source>
</evidence>
<reference evidence="4 5" key="1">
    <citation type="submission" date="2022-05" db="EMBL/GenBank/DDBJ databases">
        <authorList>
            <consortium name="Genoscope - CEA"/>
            <person name="William W."/>
        </authorList>
    </citation>
    <scope>NUCLEOTIDE SEQUENCE [LARGE SCALE GENOMIC DNA]</scope>
</reference>
<dbReference type="PANTHER" id="PTHR47399:SF1">
    <property type="entry name" value="TRANSMEMBRANE PROTEIN 121B"/>
    <property type="match status" value="1"/>
</dbReference>
<proteinExistence type="inferred from homology"/>
<evidence type="ECO:0000256" key="2">
    <source>
        <dbReference type="SAM" id="MobiDB-lite"/>
    </source>
</evidence>
<sequence length="206" mass="22938">LSYSKHCVFTLVEDRLNDERSPRPVIFEAVLCITPLLLLLLLNTADDNDVKRLGDFKWLCASLTLQVFDAIEMIDIAVSEKGKGRMIALACTSLLLSALQLIHSVHYKSTGALRDGKKIRLGLVITAAIINFVSMIIRVVVLVEYGTNETIFIAKNIISILRPRREICSFTDTYQSCPDEIQLGSEAASSDSDSDEEEPFEKKSDI</sequence>